<evidence type="ECO:0000313" key="1">
    <source>
        <dbReference type="EMBL" id="MPM06319.1"/>
    </source>
</evidence>
<organism evidence="1">
    <name type="scientific">bioreactor metagenome</name>
    <dbReference type="NCBI Taxonomy" id="1076179"/>
    <lineage>
        <taxon>unclassified sequences</taxon>
        <taxon>metagenomes</taxon>
        <taxon>ecological metagenomes</taxon>
    </lineage>
</organism>
<comment type="caution">
    <text evidence="1">The sequence shown here is derived from an EMBL/GenBank/DDBJ whole genome shotgun (WGS) entry which is preliminary data.</text>
</comment>
<sequence>MDGYCHEKIDIWFDLMMNYFQTGKDIPSDHVTDILGEKPQAEWIDMLKFCLKTVAKRLNDEKLDRKYKLLGVFVLISRANSIKMKLPRSMEETINQLTIQPPSIYLMDWTNDYKYLLTEKYSCPLPFELIEDKRFYAFFNEYRGTIRTGVVRSIRIEYYPNGRFE</sequence>
<dbReference type="AlphaFoldDB" id="A0A644WRJ4"/>
<reference evidence="1" key="1">
    <citation type="submission" date="2019-08" db="EMBL/GenBank/DDBJ databases">
        <authorList>
            <person name="Kucharzyk K."/>
            <person name="Murdoch R.W."/>
            <person name="Higgins S."/>
            <person name="Loffler F."/>
        </authorList>
    </citation>
    <scope>NUCLEOTIDE SEQUENCE</scope>
</reference>
<dbReference type="EMBL" id="VSSQ01001218">
    <property type="protein sequence ID" value="MPM06319.1"/>
    <property type="molecule type" value="Genomic_DNA"/>
</dbReference>
<accession>A0A644WRJ4</accession>
<name>A0A644WRJ4_9ZZZZ</name>
<gene>
    <name evidence="1" type="ORF">SDC9_52618</name>
</gene>
<protein>
    <submittedName>
        <fullName evidence="1">Uncharacterized protein</fullName>
    </submittedName>
</protein>
<proteinExistence type="predicted"/>